<protein>
    <submittedName>
        <fullName evidence="2">Membrane-associated protein, putative</fullName>
    </submittedName>
</protein>
<proteinExistence type="predicted"/>
<dbReference type="EMBL" id="CYKH01000305">
    <property type="protein sequence ID" value="CUF35213.1"/>
    <property type="molecule type" value="Genomic_DNA"/>
</dbReference>
<sequence length="311" mass="33657">MLRKVSSLVVVAACLLVTTVAGDSPQWKSLLKTPGPPNENGDVSLYVGPVVFDHQLFGPYVGPHGVRNSSDGAWAVSQWSNPSPITNESSLDSPVNPMCSVAGAYDASWSLSTASVRICGATASPTSSFFTPNASVVQLAQSGGSTLSCGVEYDMFLSPVDNNYPMFPQNVQPVALDDTIINIELSLKLHLEYLSISSRCSDVAHECTSSSPDYAYGTIGLPLSNPITDETIFFQILLFDSRALLSTVDHPLSPSPSKPPFCPKMDQKWPPNFSRRFSLGIRRWCSGIFLVEPRVLKNSRCSDLKDEAKMS</sequence>
<organism evidence="2 3">
    <name type="scientific">Bodo saltans</name>
    <name type="common">Flagellated protozoan</name>
    <dbReference type="NCBI Taxonomy" id="75058"/>
    <lineage>
        <taxon>Eukaryota</taxon>
        <taxon>Discoba</taxon>
        <taxon>Euglenozoa</taxon>
        <taxon>Kinetoplastea</taxon>
        <taxon>Metakinetoplastina</taxon>
        <taxon>Eubodonida</taxon>
        <taxon>Bodonidae</taxon>
        <taxon>Bodo</taxon>
    </lineage>
</organism>
<dbReference type="OMA" id="FANATAW"/>
<dbReference type="AlphaFoldDB" id="A0A0S4IRH4"/>
<accession>A0A0S4IRH4</accession>
<dbReference type="VEuPathDB" id="TriTrypDB:BSAL_61690"/>
<keyword evidence="3" id="KW-1185">Reference proteome</keyword>
<name>A0A0S4IRH4_BODSA</name>
<reference evidence="3" key="1">
    <citation type="submission" date="2015-09" db="EMBL/GenBank/DDBJ databases">
        <authorList>
            <consortium name="Pathogen Informatics"/>
        </authorList>
    </citation>
    <scope>NUCLEOTIDE SEQUENCE [LARGE SCALE GENOMIC DNA]</scope>
    <source>
        <strain evidence="3">Lake Konstanz</strain>
    </source>
</reference>
<evidence type="ECO:0000256" key="1">
    <source>
        <dbReference type="SAM" id="SignalP"/>
    </source>
</evidence>
<evidence type="ECO:0000313" key="2">
    <source>
        <dbReference type="EMBL" id="CUF35213.1"/>
    </source>
</evidence>
<feature type="signal peptide" evidence="1">
    <location>
        <begin position="1"/>
        <end position="22"/>
    </location>
</feature>
<dbReference type="Proteomes" id="UP000051952">
    <property type="component" value="Unassembled WGS sequence"/>
</dbReference>
<gene>
    <name evidence="2" type="ORF">BSAL_61690</name>
</gene>
<evidence type="ECO:0000313" key="3">
    <source>
        <dbReference type="Proteomes" id="UP000051952"/>
    </source>
</evidence>
<feature type="chain" id="PRO_5006621460" evidence="1">
    <location>
        <begin position="23"/>
        <end position="311"/>
    </location>
</feature>
<keyword evidence="1" id="KW-0732">Signal</keyword>